<dbReference type="Proteomes" id="UP000709295">
    <property type="component" value="Unassembled WGS sequence"/>
</dbReference>
<gene>
    <name evidence="2" type="ORF">JG688_00009192</name>
</gene>
<proteinExistence type="predicted"/>
<protein>
    <recommendedName>
        <fullName evidence="1">HAT C-terminal dimerisation domain-containing protein</fullName>
    </recommendedName>
</protein>
<feature type="domain" description="HAT C-terminal dimerisation" evidence="1">
    <location>
        <begin position="8"/>
        <end position="37"/>
    </location>
</feature>
<dbReference type="EMBL" id="JAENGY010000517">
    <property type="protein sequence ID" value="KAG6961245.1"/>
    <property type="molecule type" value="Genomic_DNA"/>
</dbReference>
<organism evidence="2 3">
    <name type="scientific">Phytophthora aleatoria</name>
    <dbReference type="NCBI Taxonomy" id="2496075"/>
    <lineage>
        <taxon>Eukaryota</taxon>
        <taxon>Sar</taxon>
        <taxon>Stramenopiles</taxon>
        <taxon>Oomycota</taxon>
        <taxon>Peronosporomycetes</taxon>
        <taxon>Peronosporales</taxon>
        <taxon>Peronosporaceae</taxon>
        <taxon>Phytophthora</taxon>
    </lineage>
</organism>
<evidence type="ECO:0000313" key="3">
    <source>
        <dbReference type="Proteomes" id="UP000709295"/>
    </source>
</evidence>
<keyword evidence="3" id="KW-1185">Reference proteome</keyword>
<accession>A0A8J5J6Z2</accession>
<dbReference type="InterPro" id="IPR008906">
    <property type="entry name" value="HATC_C_dom"/>
</dbReference>
<sequence length="50" mass="6032">MQLFRYAASSAASERNFSTHGYIHSKLRNRLAPERLETRAYFLQREEYQH</sequence>
<dbReference type="GO" id="GO:0046983">
    <property type="term" value="F:protein dimerization activity"/>
    <property type="evidence" value="ECO:0007669"/>
    <property type="project" value="InterPro"/>
</dbReference>
<reference evidence="2" key="1">
    <citation type="submission" date="2021-01" db="EMBL/GenBank/DDBJ databases">
        <title>Phytophthora aleatoria, a newly-described species from Pinus radiata is distinct from Phytophthora cactorum isolates based on comparative genomics.</title>
        <authorList>
            <person name="Mcdougal R."/>
            <person name="Panda P."/>
            <person name="Williams N."/>
            <person name="Studholme D.J."/>
        </authorList>
    </citation>
    <scope>NUCLEOTIDE SEQUENCE</scope>
    <source>
        <strain evidence="2">NZFS 4037</strain>
    </source>
</reference>
<evidence type="ECO:0000313" key="2">
    <source>
        <dbReference type="EMBL" id="KAG6961245.1"/>
    </source>
</evidence>
<dbReference type="Pfam" id="PF05699">
    <property type="entry name" value="Dimer_Tnp_hAT"/>
    <property type="match status" value="1"/>
</dbReference>
<evidence type="ECO:0000259" key="1">
    <source>
        <dbReference type="Pfam" id="PF05699"/>
    </source>
</evidence>
<name>A0A8J5J6Z2_9STRA</name>
<comment type="caution">
    <text evidence="2">The sequence shown here is derived from an EMBL/GenBank/DDBJ whole genome shotgun (WGS) entry which is preliminary data.</text>
</comment>
<dbReference type="AlphaFoldDB" id="A0A8J5J6Z2"/>